<dbReference type="InterPro" id="IPR041451">
    <property type="entry name" value="RecD2_SH13"/>
</dbReference>
<dbReference type="GO" id="GO:0009338">
    <property type="term" value="C:exodeoxyribonuclease V complex"/>
    <property type="evidence" value="ECO:0007669"/>
    <property type="project" value="TreeGrafter"/>
</dbReference>
<dbReference type="InterPro" id="IPR027785">
    <property type="entry name" value="UvrD-like_helicase_C"/>
</dbReference>
<dbReference type="CDD" id="cd18809">
    <property type="entry name" value="SF1_C_RecD"/>
    <property type="match status" value="1"/>
</dbReference>
<accession>A0A7W7NZI7</accession>
<dbReference type="EC" id="3.1.11.5" evidence="4"/>
<proteinExistence type="predicted"/>
<evidence type="ECO:0000259" key="3">
    <source>
        <dbReference type="SMART" id="SM00382"/>
    </source>
</evidence>
<organism evidence="4 5">
    <name type="scientific">Pseudomonas nitroreducens</name>
    <dbReference type="NCBI Taxonomy" id="46680"/>
    <lineage>
        <taxon>Bacteria</taxon>
        <taxon>Pseudomonadati</taxon>
        <taxon>Pseudomonadota</taxon>
        <taxon>Gammaproteobacteria</taxon>
        <taxon>Pseudomonadales</taxon>
        <taxon>Pseudomonadaceae</taxon>
        <taxon>Pseudomonas</taxon>
    </lineage>
</organism>
<evidence type="ECO:0000256" key="2">
    <source>
        <dbReference type="ARBA" id="ARBA00022840"/>
    </source>
</evidence>
<dbReference type="PANTHER" id="PTHR43788">
    <property type="entry name" value="DNA2/NAM7 HELICASE FAMILY MEMBER"/>
    <property type="match status" value="1"/>
</dbReference>
<name>A0A7W7NZI7_PSENT</name>
<evidence type="ECO:0000313" key="5">
    <source>
        <dbReference type="Proteomes" id="UP000566995"/>
    </source>
</evidence>
<dbReference type="EMBL" id="JACHLI010000001">
    <property type="protein sequence ID" value="MBB4861335.1"/>
    <property type="molecule type" value="Genomic_DNA"/>
</dbReference>
<dbReference type="SUPFAM" id="SSF52540">
    <property type="entry name" value="P-loop containing nucleoside triphosphate hydrolases"/>
    <property type="match status" value="1"/>
</dbReference>
<dbReference type="CDD" id="cd17933">
    <property type="entry name" value="DEXSc_RecD-like"/>
    <property type="match status" value="1"/>
</dbReference>
<dbReference type="Pfam" id="PF13604">
    <property type="entry name" value="AAA_30"/>
    <property type="match status" value="1"/>
</dbReference>
<sequence>MNDITPPTLSEVTDFPELTAGRVEWAFAIDVGIVEGSYRIKPLREIYTDDLPSVSLFHPSLGRDEWFSACLDDGLQPPEPGNYLALVEPAPAGSPASIQVKGVLPLVTFGIKAFAYQACNSPRFAFLENRRIDGLNRIHDVYDIYGELTFSAIVDAPEVVQRILKLPDWKMRRLIKEATILREGWQYIRVMMLNGLDFNEAERYVDFCRGQNGGFSNSAPFDYTRRAKLKAGVERQVFHAAGVFDRAYADPAGTVSDYLDALLGKRGHAAESFAYCIEMASTALDLQPEWVEECILEHIAEGRADQRRLYGEDTVSLGKLYDVDRLMAETIVRRFDDITYDIPFEMIDNKVVVEGETRELGDEQMAAVYLALTQKTSILTGGPGTGKTTTVAAITQMIRRIAPKGRILMAAPTGKAAKRMQDSTGIKCYTLHRLMGLSPNSSSMMNTFGPDDILIMDELGMMDLPLAARCLHHCRDRGRVLLVGDFDQLESIEAGSVLKDLLDSRYIPAVRLTTPHRFAQESAIIQGVYSILNGYMPKFDRPNSDLHLVETKSTQDIQYQVGQIVKHEIEVRGTDPRDIQIISANRYSDAGVTSLNQYIKSFFNPTAGENGVKLGRIQYDIGDRITFQTNRYDLDLQNGDVGVIVNFDEANRTVEIDFGDRLLNLSFDLYRDLLHSWVATCHKMQGSEAQVVIIVLPKEHEHQLTRRWLFTALSRAKRDGYVVGSRQTLYKAIQNVKEHDRKNHLAFLIAEGIASKINNKLFQALGNSGNNLGLNLLRGADKESTVAPG</sequence>
<dbReference type="RefSeq" id="WP_184585605.1">
    <property type="nucleotide sequence ID" value="NZ_JACHLI010000001.1"/>
</dbReference>
<reference evidence="4 5" key="1">
    <citation type="submission" date="2020-08" db="EMBL/GenBank/DDBJ databases">
        <title>Functional genomics of gut bacteria from endangered species of beetles.</title>
        <authorList>
            <person name="Carlos-Shanley C."/>
        </authorList>
    </citation>
    <scope>NUCLEOTIDE SEQUENCE [LARGE SCALE GENOMIC DNA]</scope>
    <source>
        <strain evidence="4 5">S00179</strain>
    </source>
</reference>
<dbReference type="Pfam" id="PF18335">
    <property type="entry name" value="SH3_13"/>
    <property type="match status" value="1"/>
</dbReference>
<dbReference type="GO" id="GO:0006310">
    <property type="term" value="P:DNA recombination"/>
    <property type="evidence" value="ECO:0007669"/>
    <property type="project" value="TreeGrafter"/>
</dbReference>
<dbReference type="InterPro" id="IPR003593">
    <property type="entry name" value="AAA+_ATPase"/>
</dbReference>
<dbReference type="GO" id="GO:0005524">
    <property type="term" value="F:ATP binding"/>
    <property type="evidence" value="ECO:0007669"/>
    <property type="project" value="UniProtKB-KW"/>
</dbReference>
<evidence type="ECO:0000313" key="4">
    <source>
        <dbReference type="EMBL" id="MBB4861335.1"/>
    </source>
</evidence>
<comment type="caution">
    <text evidence="4">The sequence shown here is derived from an EMBL/GenBank/DDBJ whole genome shotgun (WGS) entry which is preliminary data.</text>
</comment>
<dbReference type="Gene3D" id="3.40.50.300">
    <property type="entry name" value="P-loop containing nucleotide triphosphate hydrolases"/>
    <property type="match status" value="2"/>
</dbReference>
<dbReference type="Gene3D" id="2.30.30.940">
    <property type="match status" value="1"/>
</dbReference>
<keyword evidence="4" id="KW-0378">Hydrolase</keyword>
<dbReference type="GO" id="GO:0008854">
    <property type="term" value="F:exodeoxyribonuclease V activity"/>
    <property type="evidence" value="ECO:0007669"/>
    <property type="project" value="UniProtKB-EC"/>
</dbReference>
<gene>
    <name evidence="4" type="ORF">HNP46_000146</name>
</gene>
<protein>
    <submittedName>
        <fullName evidence="4">Exodeoxyribonuclease V alpha subunit</fullName>
        <ecNumber evidence="4">3.1.11.5</ecNumber>
    </submittedName>
</protein>
<dbReference type="Pfam" id="PF13538">
    <property type="entry name" value="UvrD_C_2"/>
    <property type="match status" value="1"/>
</dbReference>
<dbReference type="InterPro" id="IPR050534">
    <property type="entry name" value="Coronavir_polyprotein_1ab"/>
</dbReference>
<dbReference type="InterPro" id="IPR027417">
    <property type="entry name" value="P-loop_NTPase"/>
</dbReference>
<dbReference type="SMART" id="SM00382">
    <property type="entry name" value="AAA"/>
    <property type="match status" value="1"/>
</dbReference>
<evidence type="ECO:0000256" key="1">
    <source>
        <dbReference type="ARBA" id="ARBA00022741"/>
    </source>
</evidence>
<keyword evidence="2" id="KW-0067">ATP-binding</keyword>
<keyword evidence="1" id="KW-0547">Nucleotide-binding</keyword>
<dbReference type="AlphaFoldDB" id="A0A7W7NZI7"/>
<feature type="domain" description="AAA+ ATPase" evidence="3">
    <location>
        <begin position="373"/>
        <end position="505"/>
    </location>
</feature>
<dbReference type="PANTHER" id="PTHR43788:SF6">
    <property type="entry name" value="DNA HELICASE B"/>
    <property type="match status" value="1"/>
</dbReference>
<dbReference type="GO" id="GO:0017116">
    <property type="term" value="F:single-stranded DNA helicase activity"/>
    <property type="evidence" value="ECO:0007669"/>
    <property type="project" value="TreeGrafter"/>
</dbReference>
<dbReference type="Proteomes" id="UP000566995">
    <property type="component" value="Unassembled WGS sequence"/>
</dbReference>